<accession>A0ABP9VP51</accession>
<evidence type="ECO:0008006" key="3">
    <source>
        <dbReference type="Google" id="ProtNLM"/>
    </source>
</evidence>
<sequence length="309" mass="34011">MPNISPIPRLTIVVPVTEDLQSFETSLISVLEHQPSGCEVIVAHDGTYEDPFELGDEVRFVSADSADLIELISASASEARGRFVHVLSGGFKATEGWVDAALEKFEHHDVAAIAAVVRHEQTGRIVGAGWFDSATRLCQPAGASQTKLSRHEIAKTDGVFVEASFWRRESLRNVCHCYRGSNLLEFSYTSGLALSQAGWRCVTAEQCNLIAEHDHTAWNDASLRRGKRLWAIRQTACKDRSGFRDGMRGMLANLGRPSRLLESIGMMTGGSAMAEMKRRVHIDEVKSIDECEAVLPLPNRSFTASRRAA</sequence>
<proteinExistence type="predicted"/>
<evidence type="ECO:0000313" key="1">
    <source>
        <dbReference type="EMBL" id="GAA5506967.1"/>
    </source>
</evidence>
<reference evidence="1 2" key="1">
    <citation type="submission" date="2024-02" db="EMBL/GenBank/DDBJ databases">
        <title>Rhodopirellula caenicola NBRC 110016.</title>
        <authorList>
            <person name="Ichikawa N."/>
            <person name="Katano-Makiyama Y."/>
            <person name="Hidaka K."/>
        </authorList>
    </citation>
    <scope>NUCLEOTIDE SEQUENCE [LARGE SCALE GENOMIC DNA]</scope>
    <source>
        <strain evidence="1 2">NBRC 110016</strain>
    </source>
</reference>
<dbReference type="RefSeq" id="WP_345683862.1">
    <property type="nucleotide sequence ID" value="NZ_BAABRO010000004.1"/>
</dbReference>
<protein>
    <recommendedName>
        <fullName evidence="3">Glycosyl transferase family 2</fullName>
    </recommendedName>
</protein>
<evidence type="ECO:0000313" key="2">
    <source>
        <dbReference type="Proteomes" id="UP001416858"/>
    </source>
</evidence>
<gene>
    <name evidence="1" type="ORF">Rcae01_02421</name>
</gene>
<organism evidence="1 2">
    <name type="scientific">Novipirellula caenicola</name>
    <dbReference type="NCBI Taxonomy" id="1536901"/>
    <lineage>
        <taxon>Bacteria</taxon>
        <taxon>Pseudomonadati</taxon>
        <taxon>Planctomycetota</taxon>
        <taxon>Planctomycetia</taxon>
        <taxon>Pirellulales</taxon>
        <taxon>Pirellulaceae</taxon>
        <taxon>Novipirellula</taxon>
    </lineage>
</organism>
<dbReference type="EMBL" id="BAABRO010000004">
    <property type="protein sequence ID" value="GAA5506967.1"/>
    <property type="molecule type" value="Genomic_DNA"/>
</dbReference>
<keyword evidence="2" id="KW-1185">Reference proteome</keyword>
<dbReference type="SUPFAM" id="SSF53448">
    <property type="entry name" value="Nucleotide-diphospho-sugar transferases"/>
    <property type="match status" value="1"/>
</dbReference>
<dbReference type="Proteomes" id="UP001416858">
    <property type="component" value="Unassembled WGS sequence"/>
</dbReference>
<name>A0ABP9VP51_9BACT</name>
<comment type="caution">
    <text evidence="1">The sequence shown here is derived from an EMBL/GenBank/DDBJ whole genome shotgun (WGS) entry which is preliminary data.</text>
</comment>
<dbReference type="InterPro" id="IPR029044">
    <property type="entry name" value="Nucleotide-diphossugar_trans"/>
</dbReference>